<evidence type="ECO:0000256" key="5">
    <source>
        <dbReference type="ARBA" id="ARBA00023136"/>
    </source>
</evidence>
<dbReference type="Gramene" id="Tc10v2_t011600.1">
    <property type="protein sequence ID" value="Tc10v2_p011600.1"/>
    <property type="gene ID" value="Tc10v2_g011600"/>
</dbReference>
<dbReference type="Proteomes" id="UP000694886">
    <property type="component" value="Chromosome 10"/>
</dbReference>
<evidence type="ECO:0000259" key="7">
    <source>
        <dbReference type="Pfam" id="PF08263"/>
    </source>
</evidence>
<dbReference type="InterPro" id="IPR001611">
    <property type="entry name" value="Leu-rich_rpt"/>
</dbReference>
<dbReference type="SUPFAM" id="SSF52058">
    <property type="entry name" value="L domain-like"/>
    <property type="match status" value="1"/>
</dbReference>
<comment type="subcellular location">
    <subcellularLocation>
        <location evidence="1">Membrane</location>
    </subcellularLocation>
</comment>
<evidence type="ECO:0000256" key="2">
    <source>
        <dbReference type="ARBA" id="ARBA00022614"/>
    </source>
</evidence>
<evidence type="ECO:0000256" key="1">
    <source>
        <dbReference type="ARBA" id="ARBA00004370"/>
    </source>
</evidence>
<dbReference type="InterPro" id="IPR032675">
    <property type="entry name" value="LRR_dom_sf"/>
</dbReference>
<dbReference type="PANTHER" id="PTHR47988">
    <property type="entry name" value="SOMATIC EMBRYOGENESIS RECEPTOR KINASE 1"/>
    <property type="match status" value="1"/>
</dbReference>
<dbReference type="GO" id="GO:0016020">
    <property type="term" value="C:membrane"/>
    <property type="evidence" value="ECO:0007669"/>
    <property type="project" value="UniProtKB-SubCell"/>
</dbReference>
<keyword evidence="3 6" id="KW-0732">Signal</keyword>
<evidence type="ECO:0000256" key="6">
    <source>
        <dbReference type="SAM" id="SignalP"/>
    </source>
</evidence>
<proteinExistence type="predicted"/>
<gene>
    <name evidence="9" type="primary">LOC108663645</name>
</gene>
<dbReference type="AlphaFoldDB" id="A0AB32WXS6"/>
<accession>A0AB32WXS6</accession>
<dbReference type="FunFam" id="3.80.10.10:FF:000400">
    <property type="entry name" value="Nuclear pore complex protein NUP107"/>
    <property type="match status" value="1"/>
</dbReference>
<evidence type="ECO:0000313" key="8">
    <source>
        <dbReference type="Proteomes" id="UP000694886"/>
    </source>
</evidence>
<dbReference type="GeneID" id="108663645"/>
<protein>
    <submittedName>
        <fullName evidence="9">Leucine-rich repeat receptor-like serine/threonine-protein kinase BAM2</fullName>
    </submittedName>
</protein>
<dbReference type="InterPro" id="IPR013210">
    <property type="entry name" value="LRR_N_plant-typ"/>
</dbReference>
<reference evidence="9" key="2">
    <citation type="submission" date="2025-08" db="UniProtKB">
        <authorList>
            <consortium name="RefSeq"/>
        </authorList>
    </citation>
    <scope>IDENTIFICATION</scope>
</reference>
<reference evidence="8" key="1">
    <citation type="journal article" date="1997" name="Nucleic Acids Res.">
        <title>tRNAscan-SE: a program for improved detection of transfer RNA genes in genomic sequence.</title>
        <authorList>
            <person name="Lowe T.M."/>
            <person name="Eddy S.R."/>
        </authorList>
    </citation>
    <scope>NUCLEOTIDE SEQUENCE [LARGE SCALE GENOMIC DNA]</scope>
    <source>
        <strain evidence="8">r\B97-61/B2</strain>
    </source>
</reference>
<sequence length="159" mass="17170">MASFLIPFQVLFFLMLVPLQSSIVFASLAAAAPAKEAETLLKWKASLDNKSQTLLSSWLGDSHCNWVGITCDEAGSMTNLSLPNYVEGLRGNIPSEICLLKSLELISLSNNRITGSIPQEIGRLSSVSNIFFYDNNLSGPIPTSIGSLHNLTALDLKLA</sequence>
<keyword evidence="2" id="KW-0433">Leucine-rich repeat</keyword>
<dbReference type="Pfam" id="PF00560">
    <property type="entry name" value="LRR_1"/>
    <property type="match status" value="1"/>
</dbReference>
<evidence type="ECO:0000256" key="3">
    <source>
        <dbReference type="ARBA" id="ARBA00022729"/>
    </source>
</evidence>
<feature type="signal peptide" evidence="6">
    <location>
        <begin position="1"/>
        <end position="22"/>
    </location>
</feature>
<evidence type="ECO:0000256" key="4">
    <source>
        <dbReference type="ARBA" id="ARBA00022737"/>
    </source>
</evidence>
<feature type="chain" id="PRO_5044346292" evidence="6">
    <location>
        <begin position="23"/>
        <end position="159"/>
    </location>
</feature>
<dbReference type="RefSeq" id="XP_017984368.1">
    <property type="nucleotide sequence ID" value="XM_018128879.1"/>
</dbReference>
<evidence type="ECO:0000313" key="9">
    <source>
        <dbReference type="RefSeq" id="XP_017984368.1"/>
    </source>
</evidence>
<dbReference type="KEGG" id="tcc:108663645"/>
<organism evidence="8 9">
    <name type="scientific">Theobroma cacao</name>
    <name type="common">Cacao</name>
    <name type="synonym">Cocoa</name>
    <dbReference type="NCBI Taxonomy" id="3641"/>
    <lineage>
        <taxon>Eukaryota</taxon>
        <taxon>Viridiplantae</taxon>
        <taxon>Streptophyta</taxon>
        <taxon>Embryophyta</taxon>
        <taxon>Tracheophyta</taxon>
        <taxon>Spermatophyta</taxon>
        <taxon>Magnoliopsida</taxon>
        <taxon>eudicotyledons</taxon>
        <taxon>Gunneridae</taxon>
        <taxon>Pentapetalae</taxon>
        <taxon>rosids</taxon>
        <taxon>malvids</taxon>
        <taxon>Malvales</taxon>
        <taxon>Malvaceae</taxon>
        <taxon>Byttnerioideae</taxon>
        <taxon>Theobroma</taxon>
    </lineage>
</organism>
<dbReference type="Gene3D" id="3.80.10.10">
    <property type="entry name" value="Ribonuclease Inhibitor"/>
    <property type="match status" value="1"/>
</dbReference>
<feature type="domain" description="Leucine-rich repeat-containing N-terminal plant-type" evidence="7">
    <location>
        <begin position="35"/>
        <end position="72"/>
    </location>
</feature>
<name>A0AB32WXS6_THECC</name>
<keyword evidence="4" id="KW-0677">Repeat</keyword>
<dbReference type="Pfam" id="PF08263">
    <property type="entry name" value="LRRNT_2"/>
    <property type="match status" value="1"/>
</dbReference>
<keyword evidence="5" id="KW-0472">Membrane</keyword>